<feature type="domain" description="Peptidase C14 caspase" evidence="1">
    <location>
        <begin position="54"/>
        <end position="214"/>
    </location>
</feature>
<dbReference type="Gene3D" id="3.40.50.1460">
    <property type="match status" value="1"/>
</dbReference>
<accession>A0A0C3LGL5</accession>
<evidence type="ECO:0000259" key="1">
    <source>
        <dbReference type="Pfam" id="PF00656"/>
    </source>
</evidence>
<reference evidence="3" key="2">
    <citation type="submission" date="2015-01" db="EMBL/GenBank/DDBJ databases">
        <title>Evolutionary Origins and Diversification of the Mycorrhizal Mutualists.</title>
        <authorList>
            <consortium name="DOE Joint Genome Institute"/>
            <consortium name="Mycorrhizal Genomics Consortium"/>
            <person name="Kohler A."/>
            <person name="Kuo A."/>
            <person name="Nagy L.G."/>
            <person name="Floudas D."/>
            <person name="Copeland A."/>
            <person name="Barry K.W."/>
            <person name="Cichocki N."/>
            <person name="Veneault-Fourrey C."/>
            <person name="LaButti K."/>
            <person name="Lindquist E.A."/>
            <person name="Lipzen A."/>
            <person name="Lundell T."/>
            <person name="Morin E."/>
            <person name="Murat C."/>
            <person name="Riley R."/>
            <person name="Ohm R."/>
            <person name="Sun H."/>
            <person name="Tunlid A."/>
            <person name="Henrissat B."/>
            <person name="Grigoriev I.V."/>
            <person name="Hibbett D.S."/>
            <person name="Martin F."/>
        </authorList>
    </citation>
    <scope>NUCLEOTIDE SEQUENCE [LARGE SCALE GENOMIC DNA]</scope>
    <source>
        <strain evidence="3">MUT 4182</strain>
    </source>
</reference>
<dbReference type="InterPro" id="IPR011600">
    <property type="entry name" value="Pept_C14_caspase"/>
</dbReference>
<gene>
    <name evidence="2" type="ORF">M407DRAFT_29767</name>
</gene>
<dbReference type="GO" id="GO:0006508">
    <property type="term" value="P:proteolysis"/>
    <property type="evidence" value="ECO:0007669"/>
    <property type="project" value="InterPro"/>
</dbReference>
<evidence type="ECO:0000313" key="2">
    <source>
        <dbReference type="EMBL" id="KIO20612.1"/>
    </source>
</evidence>
<dbReference type="AlphaFoldDB" id="A0A0C3LGL5"/>
<name>A0A0C3LGL5_9AGAM</name>
<organism evidence="2 3">
    <name type="scientific">Tulasnella calospora MUT 4182</name>
    <dbReference type="NCBI Taxonomy" id="1051891"/>
    <lineage>
        <taxon>Eukaryota</taxon>
        <taxon>Fungi</taxon>
        <taxon>Dikarya</taxon>
        <taxon>Basidiomycota</taxon>
        <taxon>Agaricomycotina</taxon>
        <taxon>Agaricomycetes</taxon>
        <taxon>Cantharellales</taxon>
        <taxon>Tulasnellaceae</taxon>
        <taxon>Tulasnella</taxon>
    </lineage>
</organism>
<reference evidence="2 3" key="1">
    <citation type="submission" date="2014-04" db="EMBL/GenBank/DDBJ databases">
        <authorList>
            <consortium name="DOE Joint Genome Institute"/>
            <person name="Kuo A."/>
            <person name="Girlanda M."/>
            <person name="Perotto S."/>
            <person name="Kohler A."/>
            <person name="Nagy L.G."/>
            <person name="Floudas D."/>
            <person name="Copeland A."/>
            <person name="Barry K.W."/>
            <person name="Cichocki N."/>
            <person name="Veneault-Fourrey C."/>
            <person name="LaButti K."/>
            <person name="Lindquist E.A."/>
            <person name="Lipzen A."/>
            <person name="Lundell T."/>
            <person name="Morin E."/>
            <person name="Murat C."/>
            <person name="Sun H."/>
            <person name="Tunlid A."/>
            <person name="Henrissat B."/>
            <person name="Grigoriev I.V."/>
            <person name="Hibbett D.S."/>
            <person name="Martin F."/>
            <person name="Nordberg H.P."/>
            <person name="Cantor M.N."/>
            <person name="Hua S.X."/>
        </authorList>
    </citation>
    <scope>NUCLEOTIDE SEQUENCE [LARGE SCALE GENOMIC DNA]</scope>
    <source>
        <strain evidence="2 3">MUT 4182</strain>
    </source>
</reference>
<dbReference type="EMBL" id="KN823168">
    <property type="protein sequence ID" value="KIO20612.1"/>
    <property type="molecule type" value="Genomic_DNA"/>
</dbReference>
<dbReference type="HOGENOM" id="CLU_1190636_0_0_1"/>
<protein>
    <recommendedName>
        <fullName evidence="1">Peptidase C14 caspase domain-containing protein</fullName>
    </recommendedName>
</protein>
<dbReference type="OrthoDB" id="3299902at2759"/>
<dbReference type="Pfam" id="PF00656">
    <property type="entry name" value="Peptidase_C14"/>
    <property type="match status" value="1"/>
</dbReference>
<dbReference type="GO" id="GO:0004197">
    <property type="term" value="F:cysteine-type endopeptidase activity"/>
    <property type="evidence" value="ECO:0007669"/>
    <property type="project" value="InterPro"/>
</dbReference>
<keyword evidence="3" id="KW-1185">Reference proteome</keyword>
<dbReference type="Proteomes" id="UP000054248">
    <property type="component" value="Unassembled WGS sequence"/>
</dbReference>
<sequence>MITSNTPSTSESLFGQVSGPPSFGRYISRRLSIFKRISSSFSKTTSETDSFSHIIIGSLSYDGTTALPRLRGTKYDCCLMLKRSGYLHGDTSGGITLLNDFPVSFEDANGVEKVVPKADTSPKAIESAIRKTILKATAGSRVLFYFGGHGEEMQKHRFSLSAENPPQVIIVGNGERVSGSKLRSWLITGANPGVSVTAVFDACSSAGILGLSYQYEYCSKGIQIEKSPIKRRQ</sequence>
<proteinExistence type="predicted"/>
<evidence type="ECO:0000313" key="3">
    <source>
        <dbReference type="Proteomes" id="UP000054248"/>
    </source>
</evidence>